<keyword evidence="6" id="KW-1185">Reference proteome</keyword>
<gene>
    <name evidence="5" type="ORF">QCQ61_12510</name>
</gene>
<reference evidence="5 6" key="1">
    <citation type="submission" date="2023-04" db="EMBL/GenBank/DDBJ databases">
        <title>Taxonomic identification of the Arctic strain Aequorivita sp. nov. and transcriptomic analysis in response to temperature stress.</title>
        <authorList>
            <person name="Liu W."/>
            <person name="Cong B."/>
            <person name="Lin J."/>
        </authorList>
    </citation>
    <scope>NUCLEOTIDE SEQUENCE [LARGE SCALE GENOMIC DNA]</scope>
    <source>
        <strain evidence="5 6">Ant34-E75</strain>
    </source>
</reference>
<evidence type="ECO:0000313" key="6">
    <source>
        <dbReference type="Proteomes" id="UP001238523"/>
    </source>
</evidence>
<dbReference type="RefSeq" id="WP_279447989.1">
    <property type="nucleotide sequence ID" value="NZ_CP122379.1"/>
</dbReference>
<dbReference type="SMART" id="SM00487">
    <property type="entry name" value="DEXDc"/>
    <property type="match status" value="1"/>
</dbReference>
<evidence type="ECO:0000259" key="4">
    <source>
        <dbReference type="PROSITE" id="PS51192"/>
    </source>
</evidence>
<evidence type="ECO:0000256" key="3">
    <source>
        <dbReference type="ARBA" id="ARBA00022840"/>
    </source>
</evidence>
<keyword evidence="5" id="KW-0347">Helicase</keyword>
<dbReference type="SUPFAM" id="SSF52540">
    <property type="entry name" value="P-loop containing nucleoside triphosphate hydrolases"/>
    <property type="match status" value="1"/>
</dbReference>
<dbReference type="Proteomes" id="UP001238523">
    <property type="component" value="Chromosome"/>
</dbReference>
<evidence type="ECO:0000313" key="5">
    <source>
        <dbReference type="EMBL" id="WGF92024.1"/>
    </source>
</evidence>
<dbReference type="Gene3D" id="3.40.50.300">
    <property type="entry name" value="P-loop containing nucleotide triphosphate hydrolases"/>
    <property type="match status" value="1"/>
</dbReference>
<accession>A0ABY8KRD8</accession>
<dbReference type="Pfam" id="PF00270">
    <property type="entry name" value="DEAD"/>
    <property type="match status" value="1"/>
</dbReference>
<dbReference type="PROSITE" id="PS51192">
    <property type="entry name" value="HELICASE_ATP_BIND_1"/>
    <property type="match status" value="1"/>
</dbReference>
<dbReference type="InterPro" id="IPR027417">
    <property type="entry name" value="P-loop_NTPase"/>
</dbReference>
<proteinExistence type="predicted"/>
<dbReference type="GO" id="GO:0004386">
    <property type="term" value="F:helicase activity"/>
    <property type="evidence" value="ECO:0007669"/>
    <property type="project" value="UniProtKB-KW"/>
</dbReference>
<evidence type="ECO:0000256" key="1">
    <source>
        <dbReference type="ARBA" id="ARBA00022741"/>
    </source>
</evidence>
<keyword evidence="2" id="KW-0378">Hydrolase</keyword>
<feature type="domain" description="Helicase ATP-binding" evidence="4">
    <location>
        <begin position="30"/>
        <end position="187"/>
    </location>
</feature>
<sequence length="204" mass="23125">MPFKKLHSDIKEKLEQLEITTPTPFQSASIPVIKSGANVYCMAPESSGKTTTLIITTLQKLKCRAIGNAPRAVILVENKDLAMQLYDQFLMYTKHSSLRVYVGYEELHVDVQKSEIAMGIDILISTPKSMNKLFLMNGVSIADLKLFSIDDAEFLTQKSAYAAIMSITQSIQKCQYVLYAEKMHPMLKRFENYFMEYSKKVSIS</sequence>
<keyword evidence="3" id="KW-0067">ATP-binding</keyword>
<dbReference type="EMBL" id="CP122379">
    <property type="protein sequence ID" value="WGF92024.1"/>
    <property type="molecule type" value="Genomic_DNA"/>
</dbReference>
<dbReference type="InterPro" id="IPR011545">
    <property type="entry name" value="DEAD/DEAH_box_helicase_dom"/>
</dbReference>
<keyword evidence="1" id="KW-0547">Nucleotide-binding</keyword>
<dbReference type="PANTHER" id="PTHR24031">
    <property type="entry name" value="RNA HELICASE"/>
    <property type="match status" value="1"/>
</dbReference>
<protein>
    <submittedName>
        <fullName evidence="5">DEAD/DEAH box helicase</fullName>
    </submittedName>
</protein>
<dbReference type="InterPro" id="IPR014001">
    <property type="entry name" value="Helicase_ATP-bd"/>
</dbReference>
<name>A0ABY8KRD8_9FLAO</name>
<evidence type="ECO:0000256" key="2">
    <source>
        <dbReference type="ARBA" id="ARBA00022801"/>
    </source>
</evidence>
<organism evidence="5 6">
    <name type="scientific">Aequorivita marisscotiae</name>
    <dbReference type="NCBI Taxonomy" id="3040348"/>
    <lineage>
        <taxon>Bacteria</taxon>
        <taxon>Pseudomonadati</taxon>
        <taxon>Bacteroidota</taxon>
        <taxon>Flavobacteriia</taxon>
        <taxon>Flavobacteriales</taxon>
        <taxon>Flavobacteriaceae</taxon>
        <taxon>Aequorivita</taxon>
    </lineage>
</organism>